<comment type="caution">
    <text evidence="2">The sequence shown here is derived from an EMBL/GenBank/DDBJ whole genome shotgun (WGS) entry which is preliminary data.</text>
</comment>
<evidence type="ECO:0000313" key="3">
    <source>
        <dbReference type="Proteomes" id="UP000499080"/>
    </source>
</evidence>
<proteinExistence type="predicted"/>
<accession>A0A4Y2NPT2</accession>
<protein>
    <submittedName>
        <fullName evidence="2">Uncharacterized protein</fullName>
    </submittedName>
</protein>
<name>A0A4Y2NPT2_ARAVE</name>
<evidence type="ECO:0000313" key="1">
    <source>
        <dbReference type="EMBL" id="GBN41279.1"/>
    </source>
</evidence>
<evidence type="ECO:0000313" key="2">
    <source>
        <dbReference type="EMBL" id="GBN41291.1"/>
    </source>
</evidence>
<dbReference type="EMBL" id="BGPR01009633">
    <property type="protein sequence ID" value="GBN41279.1"/>
    <property type="molecule type" value="Genomic_DNA"/>
</dbReference>
<keyword evidence="3" id="KW-1185">Reference proteome</keyword>
<gene>
    <name evidence="2" type="ORF">AVEN_181876_1</name>
    <name evidence="1" type="ORF">AVEN_225074_1</name>
</gene>
<dbReference type="Proteomes" id="UP000499080">
    <property type="component" value="Unassembled WGS sequence"/>
</dbReference>
<reference evidence="2 3" key="1">
    <citation type="journal article" date="2019" name="Sci. Rep.">
        <title>Orb-weaving spider Araneus ventricosus genome elucidates the spidroin gene catalogue.</title>
        <authorList>
            <person name="Kono N."/>
            <person name="Nakamura H."/>
            <person name="Ohtoshi R."/>
            <person name="Moran D.A.P."/>
            <person name="Shinohara A."/>
            <person name="Yoshida Y."/>
            <person name="Fujiwara M."/>
            <person name="Mori M."/>
            <person name="Tomita M."/>
            <person name="Arakawa K."/>
        </authorList>
    </citation>
    <scope>NUCLEOTIDE SEQUENCE [LARGE SCALE GENOMIC DNA]</scope>
</reference>
<dbReference type="EMBL" id="BGPR01009634">
    <property type="protein sequence ID" value="GBN41291.1"/>
    <property type="molecule type" value="Genomic_DNA"/>
</dbReference>
<organism evidence="2 3">
    <name type="scientific">Araneus ventricosus</name>
    <name type="common">Orbweaver spider</name>
    <name type="synonym">Epeira ventricosa</name>
    <dbReference type="NCBI Taxonomy" id="182803"/>
    <lineage>
        <taxon>Eukaryota</taxon>
        <taxon>Metazoa</taxon>
        <taxon>Ecdysozoa</taxon>
        <taxon>Arthropoda</taxon>
        <taxon>Chelicerata</taxon>
        <taxon>Arachnida</taxon>
        <taxon>Araneae</taxon>
        <taxon>Araneomorphae</taxon>
        <taxon>Entelegynae</taxon>
        <taxon>Araneoidea</taxon>
        <taxon>Araneidae</taxon>
        <taxon>Araneus</taxon>
    </lineage>
</organism>
<dbReference type="AlphaFoldDB" id="A0A4Y2NPT2"/>
<sequence length="96" mass="11036">MFRPPKCLHRGCSYSFNNFPIHRFTTTKTAPFFAPYTPVFRKLPPMYNQQPFYDSRKFFCGLISKDAADALGNHPPKDLIHSANIADRTKAARLLD</sequence>